<dbReference type="RefSeq" id="WP_021402127.1">
    <property type="nucleotide sequence ID" value="NZ_CAACYX010000013.1"/>
</dbReference>
<protein>
    <submittedName>
        <fullName evidence="2">Uncharacterized protein</fullName>
    </submittedName>
</protein>
<feature type="chain" id="PRO_5040915134" evidence="1">
    <location>
        <begin position="32"/>
        <end position="215"/>
    </location>
</feature>
<reference evidence="2 3" key="1">
    <citation type="submission" date="2017-02" db="EMBL/GenBank/DDBJ databases">
        <authorList>
            <consortium name="Pathogen Informatics"/>
        </authorList>
    </citation>
    <scope>NUCLEOTIDE SEQUENCE [LARGE SCALE GENOMIC DNA]</scope>
    <source>
        <strain evidence="2 3">VRECD0157</strain>
    </source>
</reference>
<accession>A0A9X8WRR5</accession>
<evidence type="ECO:0000256" key="1">
    <source>
        <dbReference type="SAM" id="SignalP"/>
    </source>
</evidence>
<organism evidence="2 3">
    <name type="scientific">Clostridioides difficile</name>
    <name type="common">Peptoclostridium difficile</name>
    <dbReference type="NCBI Taxonomy" id="1496"/>
    <lineage>
        <taxon>Bacteria</taxon>
        <taxon>Bacillati</taxon>
        <taxon>Bacillota</taxon>
        <taxon>Clostridia</taxon>
        <taxon>Peptostreptococcales</taxon>
        <taxon>Peptostreptococcaceae</taxon>
        <taxon>Clostridioides</taxon>
    </lineage>
</organism>
<sequence length="215" mass="23895">MSLKKRVTKIISLALIGVIASLTLLTTTVNAQTNNINKYYTSEKSTESYTDKNLGVIYDRVVDGDKTTVTIKSLDGNVLNTLEDIDNEVYLDGKKISVTSSENYKSNDNSLEKSEINTFKATVKWGKWQSNTMYINTGGLGTATIGGLIALKAPWAPVKVAATVAAAVAGKYDKIKIYYKIRYGSDGKYNYYERETTFYGDGKYITKFTDKGKRY</sequence>
<evidence type="ECO:0000313" key="3">
    <source>
        <dbReference type="Proteomes" id="UP000189137"/>
    </source>
</evidence>
<dbReference type="EMBL" id="FUPS01000014">
    <property type="protein sequence ID" value="SJS97054.1"/>
    <property type="molecule type" value="Genomic_DNA"/>
</dbReference>
<keyword evidence="1" id="KW-0732">Signal</keyword>
<feature type="signal peptide" evidence="1">
    <location>
        <begin position="1"/>
        <end position="31"/>
    </location>
</feature>
<gene>
    <name evidence="2" type="ORF">SAMEA3375112_03284</name>
</gene>
<dbReference type="Proteomes" id="UP000189137">
    <property type="component" value="Unassembled WGS sequence"/>
</dbReference>
<name>A0A9X8WRR5_CLODI</name>
<evidence type="ECO:0000313" key="2">
    <source>
        <dbReference type="EMBL" id="SJS97054.1"/>
    </source>
</evidence>
<comment type="caution">
    <text evidence="2">The sequence shown here is derived from an EMBL/GenBank/DDBJ whole genome shotgun (WGS) entry which is preliminary data.</text>
</comment>
<proteinExistence type="predicted"/>
<dbReference type="AlphaFoldDB" id="A0A9X8WRR5"/>